<protein>
    <submittedName>
        <fullName evidence="1">Gp162</fullName>
    </submittedName>
</protein>
<dbReference type="RefSeq" id="YP_004957177.1">
    <property type="nucleotide sequence ID" value="NC_016563.1"/>
</dbReference>
<evidence type="ECO:0000313" key="2">
    <source>
        <dbReference type="Proteomes" id="UP000005445"/>
    </source>
</evidence>
<dbReference type="EMBL" id="HM144387">
    <property type="protein sequence ID" value="ADH03308.1"/>
    <property type="molecule type" value="Genomic_DNA"/>
</dbReference>
<keyword evidence="2" id="KW-1185">Reference proteome</keyword>
<proteinExistence type="predicted"/>
<dbReference type="KEGG" id="vg:11536818"/>
<reference evidence="1 2" key="1">
    <citation type="submission" date="2013-01" db="EMBL/GenBank/DDBJ databases">
        <title>Large myovirus of Bacillus.</title>
        <authorList>
            <person name="Klumpp J."/>
            <person name="Beyer W."/>
            <person name="Loessner M.J."/>
        </authorList>
    </citation>
    <scope>NUCLEOTIDE SEQUENCE [LARGE SCALE GENOMIC DNA]</scope>
</reference>
<dbReference type="GeneID" id="11536818"/>
<organism evidence="1 2">
    <name type="scientific">Bacillus phage W.Ph</name>
    <dbReference type="NCBI Taxonomy" id="764595"/>
    <lineage>
        <taxon>Viruses</taxon>
        <taxon>Duplodnaviria</taxon>
        <taxon>Heunggongvirae</taxon>
        <taxon>Uroviricota</taxon>
        <taxon>Caudoviricetes</taxon>
        <taxon>Herelleviridae</taxon>
        <taxon>Bastillevirinae</taxon>
        <taxon>Wphvirus</taxon>
        <taxon>Wphvirus WPh</taxon>
    </lineage>
</organism>
<dbReference type="OrthoDB" id="21745at10239"/>
<evidence type="ECO:0000313" key="1">
    <source>
        <dbReference type="EMBL" id="ADH03308.1"/>
    </source>
</evidence>
<sequence>MSEIIFKKEIPQVQGMSYVGVTRKPFDFYTGIKYNGYMIKEKKHVDKIIELSVKGYHADYILYAFSLFCEEEVYGGGDLG</sequence>
<dbReference type="Proteomes" id="UP000005445">
    <property type="component" value="Segment"/>
</dbReference>
<accession>G9B1R3</accession>
<name>G9B1R3_9CAUD</name>